<keyword evidence="7 11" id="KW-0274">FAD</keyword>
<keyword evidence="13" id="KW-0449">Lipoprotein</keyword>
<feature type="binding site" evidence="12">
    <location>
        <position position="248"/>
    </location>
    <ligand>
        <name>Mg(2+)</name>
        <dbReference type="ChEBI" id="CHEBI:18420"/>
    </ligand>
</feature>
<evidence type="ECO:0000256" key="5">
    <source>
        <dbReference type="ARBA" id="ARBA00022679"/>
    </source>
</evidence>
<accession>A0AAD1FG00</accession>
<keyword evidence="14" id="KW-1185">Reference proteome</keyword>
<evidence type="ECO:0000256" key="4">
    <source>
        <dbReference type="ARBA" id="ARBA00022630"/>
    </source>
</evidence>
<comment type="similarity">
    <text evidence="1 11">Belongs to the ApbE family.</text>
</comment>
<dbReference type="EC" id="2.7.1.180" evidence="2 11"/>
<evidence type="ECO:0000256" key="12">
    <source>
        <dbReference type="PIRSR" id="PIRSR006268-2"/>
    </source>
</evidence>
<evidence type="ECO:0000256" key="2">
    <source>
        <dbReference type="ARBA" id="ARBA00011955"/>
    </source>
</evidence>
<reference evidence="14" key="1">
    <citation type="submission" date="2015-05" db="EMBL/GenBank/DDBJ databases">
        <title>Draft genome sequencing of a biphenyl-degrading bacterium, Pseudomonas balearica KF707 (=NBRC110670).</title>
        <authorList>
            <person name="Kimura N."/>
            <person name="Hirose J."/>
            <person name="Watanabe T."/>
            <person name="Suenaga H."/>
            <person name="Fujihara H."/>
            <person name="Noguchi M."/>
            <person name="Hashimoto M."/>
            <person name="Shimodaira J."/>
            <person name="Tsuchikane K."/>
            <person name="Hosoyama A."/>
            <person name="Yamazoe A."/>
            <person name="Fujita N."/>
            <person name="Furukawa K."/>
        </authorList>
    </citation>
    <scope>NUCLEOTIDE SEQUENCE [LARGE SCALE GENOMIC DNA]</scope>
    <source>
        <strain evidence="14">DSM 10086 / NBRC 110670 / KF707</strain>
    </source>
</reference>
<keyword evidence="5 11" id="KW-0808">Transferase</keyword>
<evidence type="ECO:0000313" key="13">
    <source>
        <dbReference type="EMBL" id="BAU74637.1"/>
    </source>
</evidence>
<evidence type="ECO:0000256" key="7">
    <source>
        <dbReference type="ARBA" id="ARBA00022827"/>
    </source>
</evidence>
<dbReference type="EMBL" id="AP014862">
    <property type="protein sequence ID" value="BAU74637.1"/>
    <property type="molecule type" value="Genomic_DNA"/>
</dbReference>
<keyword evidence="6 11" id="KW-0479">Metal-binding</keyword>
<keyword evidence="4 11" id="KW-0285">Flavoprotein</keyword>
<protein>
    <recommendedName>
        <fullName evidence="3 11">FAD:protein FMN transferase</fullName>
        <ecNumber evidence="2 11">2.7.1.180</ecNumber>
    </recommendedName>
    <alternativeName>
        <fullName evidence="9 11">Flavin transferase</fullName>
    </alternativeName>
</protein>
<feature type="binding site" evidence="12">
    <location>
        <position position="252"/>
    </location>
    <ligand>
        <name>Mg(2+)</name>
        <dbReference type="ChEBI" id="CHEBI:18420"/>
    </ligand>
</feature>
<dbReference type="AlphaFoldDB" id="A0AAD1FG00"/>
<evidence type="ECO:0000256" key="6">
    <source>
        <dbReference type="ARBA" id="ARBA00022723"/>
    </source>
</evidence>
<dbReference type="PIRSF" id="PIRSF006268">
    <property type="entry name" value="ApbE"/>
    <property type="match status" value="1"/>
</dbReference>
<evidence type="ECO:0000313" key="14">
    <source>
        <dbReference type="Proteomes" id="UP000218554"/>
    </source>
</evidence>
<evidence type="ECO:0000256" key="9">
    <source>
        <dbReference type="ARBA" id="ARBA00031306"/>
    </source>
</evidence>
<sequence>MGSRFTAVFEGPPGLAVEPLRAALQQAVDRVDRQMSSWNPDSDLMRLNAAPLNDWVSLPEELVWVLASALRISRESGGAFEIAVGALVGAWGFGPGPAQAFKPGAPASACMALELDPEGCRARKHQPLTLDLNGIAKGFGVDELARCLAAFDLPCHLVGIDGEMRAGLARTDGREWAVALEAPLRGRREARGLLELAEVSVATSGDYRHWLDGPGGTYAHTMDPRRGAPLDNGLASVTVLATSCMYADAWATALMVLGVESGCRVARQQGLQAIFLQREGAALREVTVGL</sequence>
<dbReference type="PANTHER" id="PTHR30040">
    <property type="entry name" value="THIAMINE BIOSYNTHESIS LIPOPROTEIN APBE"/>
    <property type="match status" value="1"/>
</dbReference>
<comment type="cofactor">
    <cofactor evidence="12">
        <name>Mg(2+)</name>
        <dbReference type="ChEBI" id="CHEBI:18420"/>
    </cofactor>
    <cofactor evidence="12">
        <name>Mn(2+)</name>
        <dbReference type="ChEBI" id="CHEBI:29035"/>
    </cofactor>
    <text evidence="12">Magnesium. Can also use manganese.</text>
</comment>
<evidence type="ECO:0000256" key="10">
    <source>
        <dbReference type="ARBA" id="ARBA00048540"/>
    </source>
</evidence>
<dbReference type="KEGG" id="pfuw:KF707C_29490"/>
<feature type="binding site" evidence="12">
    <location>
        <position position="134"/>
    </location>
    <ligand>
        <name>Mg(2+)</name>
        <dbReference type="ChEBI" id="CHEBI:18420"/>
    </ligand>
</feature>
<dbReference type="SUPFAM" id="SSF143631">
    <property type="entry name" value="ApbE-like"/>
    <property type="match status" value="1"/>
</dbReference>
<comment type="catalytic activity">
    <reaction evidence="10 11">
        <text>L-threonyl-[protein] + FAD = FMN-L-threonyl-[protein] + AMP + H(+)</text>
        <dbReference type="Rhea" id="RHEA:36847"/>
        <dbReference type="Rhea" id="RHEA-COMP:11060"/>
        <dbReference type="Rhea" id="RHEA-COMP:11061"/>
        <dbReference type="ChEBI" id="CHEBI:15378"/>
        <dbReference type="ChEBI" id="CHEBI:30013"/>
        <dbReference type="ChEBI" id="CHEBI:57692"/>
        <dbReference type="ChEBI" id="CHEBI:74257"/>
        <dbReference type="ChEBI" id="CHEBI:456215"/>
        <dbReference type="EC" id="2.7.1.180"/>
    </reaction>
</comment>
<organism evidence="13 14">
    <name type="scientific">Metapseudomonas furukawaii</name>
    <name type="common">Pseudomonas furukawaii</name>
    <dbReference type="NCBI Taxonomy" id="1149133"/>
    <lineage>
        <taxon>Bacteria</taxon>
        <taxon>Pseudomonadati</taxon>
        <taxon>Pseudomonadota</taxon>
        <taxon>Gammaproteobacteria</taxon>
        <taxon>Pseudomonadales</taxon>
        <taxon>Pseudomonadaceae</taxon>
        <taxon>Metapseudomonas</taxon>
    </lineage>
</organism>
<dbReference type="GO" id="GO:0016740">
    <property type="term" value="F:transferase activity"/>
    <property type="evidence" value="ECO:0007669"/>
    <property type="project" value="UniProtKB-UniRule"/>
</dbReference>
<dbReference type="PANTHER" id="PTHR30040:SF2">
    <property type="entry name" value="FAD:PROTEIN FMN TRANSFERASE"/>
    <property type="match status" value="1"/>
</dbReference>
<gene>
    <name evidence="13" type="ORF">KF707C_29490</name>
</gene>
<dbReference type="Gene3D" id="3.10.520.10">
    <property type="entry name" value="ApbE-like domains"/>
    <property type="match status" value="1"/>
</dbReference>
<proteinExistence type="inferred from homology"/>
<dbReference type="InterPro" id="IPR024932">
    <property type="entry name" value="ApbE"/>
</dbReference>
<dbReference type="GO" id="GO:0046872">
    <property type="term" value="F:metal ion binding"/>
    <property type="evidence" value="ECO:0007669"/>
    <property type="project" value="UniProtKB-UniRule"/>
</dbReference>
<evidence type="ECO:0000256" key="11">
    <source>
        <dbReference type="PIRNR" id="PIRNR006268"/>
    </source>
</evidence>
<name>A0AAD1FG00_METFU</name>
<keyword evidence="8 11" id="KW-0460">Magnesium</keyword>
<evidence type="ECO:0000256" key="8">
    <source>
        <dbReference type="ARBA" id="ARBA00022842"/>
    </source>
</evidence>
<dbReference type="Pfam" id="PF02424">
    <property type="entry name" value="ApbE"/>
    <property type="match status" value="1"/>
</dbReference>
<dbReference type="InterPro" id="IPR003374">
    <property type="entry name" value="ApbE-like_sf"/>
</dbReference>
<reference evidence="13 14" key="2">
    <citation type="journal article" date="2017" name="Int. J. Syst. Evol. Microbiol.">
        <title>Pseudomonas furukawaii sp. nov., a polychlorinated biphenyl-degrading bacterium isolated from biphenyl-contaminated soil in Japan.</title>
        <authorList>
            <person name="Kimura N."/>
            <person name="Watanabe T."/>
            <person name="Suenaga H."/>
            <person name="Fujihara H."/>
            <person name="Futagami T."/>
            <person name="Goto M."/>
            <person name="Hanada S."/>
            <person name="Hirose J."/>
        </authorList>
    </citation>
    <scope>NUCLEOTIDE SEQUENCE [LARGE SCALE GENOMIC DNA]</scope>
    <source>
        <strain evidence="14">DSM 10086 / NBRC 110670 / KF707</strain>
    </source>
</reference>
<evidence type="ECO:0000256" key="1">
    <source>
        <dbReference type="ARBA" id="ARBA00008282"/>
    </source>
</evidence>
<evidence type="ECO:0000256" key="3">
    <source>
        <dbReference type="ARBA" id="ARBA00016337"/>
    </source>
</evidence>
<dbReference type="Proteomes" id="UP000218554">
    <property type="component" value="Chromosome"/>
</dbReference>